<dbReference type="SUPFAM" id="SSF57667">
    <property type="entry name" value="beta-beta-alpha zinc fingers"/>
    <property type="match status" value="2"/>
</dbReference>
<evidence type="ECO:0000256" key="5">
    <source>
        <dbReference type="ARBA" id="ARBA00022833"/>
    </source>
</evidence>
<dbReference type="PROSITE" id="PS51804">
    <property type="entry name" value="ZF_C2HC_LYAR"/>
    <property type="match status" value="2"/>
</dbReference>
<sequence>MVFFVCEGCNETLKKNKVNAHVGRCRNFSAVSCVDCSVVFEGNEYAAHTSCISEAEKYEKSLYHSDKKSHKMNGSTKQMTPQERWMNIVRSATCLDDCKVQDVLTRLATYDNVPRKKNKFINFVSNSLALHDMTLVEKAWTMYEMAFNTSVSEKIEQNAISRVAVEENNHNKRLGETVNDDTVVRKKTKTEDRPIKWSKIVKSTLKRFGKELEMEMLQNHVLKQIQEKKLSMKNEKELKKEFKASIRKNEKVEVIEVVRLQ</sequence>
<keyword evidence="2" id="KW-0479">Metal-binding</keyword>
<evidence type="ECO:0008006" key="14">
    <source>
        <dbReference type="Google" id="ProtNLM"/>
    </source>
</evidence>
<evidence type="ECO:0000256" key="3">
    <source>
        <dbReference type="ARBA" id="ARBA00022737"/>
    </source>
</evidence>
<evidence type="ECO:0000256" key="6">
    <source>
        <dbReference type="ARBA" id="ARBA00023242"/>
    </source>
</evidence>
<dbReference type="InterPro" id="IPR036236">
    <property type="entry name" value="Znf_C2H2_sf"/>
</dbReference>
<dbReference type="Pfam" id="PF25879">
    <property type="entry name" value="WHD_LYAR"/>
    <property type="match status" value="1"/>
</dbReference>
<protein>
    <recommendedName>
        <fullName evidence="14">Zinc finger C2H2 LYAR-type domain-containing protein</fullName>
    </recommendedName>
</protein>
<dbReference type="GO" id="GO:0008270">
    <property type="term" value="F:zinc ion binding"/>
    <property type="evidence" value="ECO:0007669"/>
    <property type="project" value="UniProtKB-KW"/>
</dbReference>
<evidence type="ECO:0000259" key="9">
    <source>
        <dbReference type="Pfam" id="PF25879"/>
    </source>
</evidence>
<dbReference type="GO" id="GO:0005730">
    <property type="term" value="C:nucleolus"/>
    <property type="evidence" value="ECO:0007669"/>
    <property type="project" value="TreeGrafter"/>
</dbReference>
<dbReference type="Gene3D" id="3.30.1490.490">
    <property type="match status" value="1"/>
</dbReference>
<dbReference type="EMBL" id="CAKKTJ010000229">
    <property type="protein sequence ID" value="CAH0478350.1"/>
    <property type="molecule type" value="Genomic_DNA"/>
</dbReference>
<evidence type="ECO:0000256" key="7">
    <source>
        <dbReference type="PROSITE-ProRule" id="PRU01145"/>
    </source>
</evidence>
<evidence type="ECO:0000256" key="4">
    <source>
        <dbReference type="ARBA" id="ARBA00022771"/>
    </source>
</evidence>
<keyword evidence="12" id="KW-1185">Reference proteome</keyword>
<dbReference type="GO" id="GO:0003677">
    <property type="term" value="F:DNA binding"/>
    <property type="evidence" value="ECO:0007669"/>
    <property type="project" value="InterPro"/>
</dbReference>
<evidence type="ECO:0000256" key="2">
    <source>
        <dbReference type="ARBA" id="ARBA00022723"/>
    </source>
</evidence>
<evidence type="ECO:0000313" key="12">
    <source>
        <dbReference type="Proteomes" id="UP001158986"/>
    </source>
</evidence>
<dbReference type="Proteomes" id="UP001160483">
    <property type="component" value="Unassembled WGS sequence"/>
</dbReference>
<dbReference type="FunFam" id="3.30.1490.490:FF:000001">
    <property type="entry name" value="cell growth-regulating nucleolar protein-like"/>
    <property type="match status" value="1"/>
</dbReference>
<dbReference type="InterPro" id="IPR058719">
    <property type="entry name" value="WHD_LYAR"/>
</dbReference>
<dbReference type="EMBL" id="CAKLCB010000265">
    <property type="protein sequence ID" value="CAH0518701.1"/>
    <property type="molecule type" value="Genomic_DNA"/>
</dbReference>
<accession>A0AAU9L0R5</accession>
<dbReference type="PANTHER" id="PTHR13100">
    <property type="entry name" value="CELL GROWTH-REGULATING NUCLEOLAR PROTEIN LYAR"/>
    <property type="match status" value="1"/>
</dbReference>
<dbReference type="Proteomes" id="UP001158986">
    <property type="component" value="Unassembled WGS sequence"/>
</dbReference>
<evidence type="ECO:0000313" key="10">
    <source>
        <dbReference type="EMBL" id="CAH0478350.1"/>
    </source>
</evidence>
<comment type="subcellular location">
    <subcellularLocation>
        <location evidence="1">Nucleus</location>
    </subcellularLocation>
</comment>
<keyword evidence="5" id="KW-0862">Zinc</keyword>
<comment type="caution">
    <text evidence="10">The sequence shown here is derived from an EMBL/GenBank/DDBJ whole genome shotgun (WGS) entry which is preliminary data.</text>
</comment>
<feature type="domain" description="Cell growth-regulating nucleolar protein-like winged helix" evidence="9">
    <location>
        <begin position="195"/>
        <end position="255"/>
    </location>
</feature>
<dbReference type="GO" id="GO:0006364">
    <property type="term" value="P:rRNA processing"/>
    <property type="evidence" value="ECO:0007669"/>
    <property type="project" value="TreeGrafter"/>
</dbReference>
<dbReference type="AlphaFoldDB" id="A0AAU9L0R5"/>
<reference evidence="10 12" key="1">
    <citation type="submission" date="2021-11" db="EMBL/GenBank/DDBJ databases">
        <authorList>
            <person name="Islam A."/>
            <person name="Islam S."/>
            <person name="Flora M.S."/>
            <person name="Rahman M."/>
            <person name="Ziaur R.M."/>
            <person name="Epstein J.H."/>
            <person name="Hassan M."/>
            <person name="Klassen M."/>
            <person name="Woodard K."/>
            <person name="Webb A."/>
            <person name="Webby R.J."/>
            <person name="El Zowalaty M.E."/>
        </authorList>
    </citation>
    <scope>NUCLEOTIDE SEQUENCE</scope>
    <source>
        <strain evidence="11">Pbs1</strain>
        <strain evidence="10">Pbs3</strain>
    </source>
</reference>
<keyword evidence="4 7" id="KW-0863">Zinc-finger</keyword>
<proteinExistence type="predicted"/>
<evidence type="ECO:0000313" key="11">
    <source>
        <dbReference type="EMBL" id="CAH0518701.1"/>
    </source>
</evidence>
<evidence type="ECO:0000313" key="13">
    <source>
        <dbReference type="Proteomes" id="UP001160483"/>
    </source>
</evidence>
<keyword evidence="6" id="KW-0539">Nucleus</keyword>
<dbReference type="InterPro" id="IPR014898">
    <property type="entry name" value="Znf_C2H2_LYAR"/>
</dbReference>
<evidence type="ECO:0000259" key="8">
    <source>
        <dbReference type="Pfam" id="PF08790"/>
    </source>
</evidence>
<feature type="domain" description="Zinc finger C2H2 LYAR-type" evidence="8">
    <location>
        <begin position="31"/>
        <end position="58"/>
    </location>
</feature>
<dbReference type="InterPro" id="IPR039999">
    <property type="entry name" value="LYAR"/>
</dbReference>
<keyword evidence="3" id="KW-0677">Repeat</keyword>
<evidence type="ECO:0000256" key="1">
    <source>
        <dbReference type="ARBA" id="ARBA00004123"/>
    </source>
</evidence>
<organism evidence="10 13">
    <name type="scientific">Peronospora belbahrii</name>
    <dbReference type="NCBI Taxonomy" id="622444"/>
    <lineage>
        <taxon>Eukaryota</taxon>
        <taxon>Sar</taxon>
        <taxon>Stramenopiles</taxon>
        <taxon>Oomycota</taxon>
        <taxon>Peronosporomycetes</taxon>
        <taxon>Peronosporales</taxon>
        <taxon>Peronosporaceae</taxon>
        <taxon>Peronospora</taxon>
    </lineage>
</organism>
<dbReference type="PANTHER" id="PTHR13100:SF10">
    <property type="entry name" value="CELL GROWTH-REGULATING NUCLEOLAR PROTEIN"/>
    <property type="match status" value="1"/>
</dbReference>
<gene>
    <name evidence="11" type="ORF">PBS001_LOCUS5260</name>
    <name evidence="10" type="ORF">PBS003_LOCUS5050</name>
</gene>
<dbReference type="Pfam" id="PF08790">
    <property type="entry name" value="zf-LYAR"/>
    <property type="match status" value="1"/>
</dbReference>
<dbReference type="GO" id="GO:0000122">
    <property type="term" value="P:negative regulation of transcription by RNA polymerase II"/>
    <property type="evidence" value="ECO:0007669"/>
    <property type="project" value="TreeGrafter"/>
</dbReference>
<name>A0AAU9L0R5_9STRA</name>